<comment type="caution">
    <text evidence="1">The sequence shown here is derived from an EMBL/GenBank/DDBJ whole genome shotgun (WGS) entry which is preliminary data.</text>
</comment>
<proteinExistence type="predicted"/>
<protein>
    <submittedName>
        <fullName evidence="1">Uncharacterized protein</fullName>
    </submittedName>
</protein>
<reference evidence="1 2" key="1">
    <citation type="submission" date="2023-08" db="EMBL/GenBank/DDBJ databases">
        <authorList>
            <person name="Palmer J.M."/>
        </authorList>
    </citation>
    <scope>NUCLEOTIDE SEQUENCE [LARGE SCALE GENOMIC DNA]</scope>
    <source>
        <strain evidence="1 2">TWF481</strain>
    </source>
</reference>
<keyword evidence="2" id="KW-1185">Reference proteome</keyword>
<accession>A0AAV9VSN3</accession>
<name>A0AAV9VSN3_9PEZI</name>
<evidence type="ECO:0000313" key="2">
    <source>
        <dbReference type="Proteomes" id="UP001370758"/>
    </source>
</evidence>
<dbReference type="EMBL" id="JAVHJL010000013">
    <property type="protein sequence ID" value="KAK6495366.1"/>
    <property type="molecule type" value="Genomic_DNA"/>
</dbReference>
<dbReference type="Proteomes" id="UP001370758">
    <property type="component" value="Unassembled WGS sequence"/>
</dbReference>
<dbReference type="AlphaFoldDB" id="A0AAV9VSN3"/>
<evidence type="ECO:0000313" key="1">
    <source>
        <dbReference type="EMBL" id="KAK6495366.1"/>
    </source>
</evidence>
<sequence length="163" mass="17404">MGYTHYYHGQISRTTSSALQTDIQTLLTTITTTPTLSATIKITGPSGTGPPGLTDPTSISLNAEADGGHEPLIIPMGEYIPFRFCKTARKPYDAVVGAVLLRCLFYSPPSGVADGTTAEGVGGKGFVVQSDGSWEEWMPARELYLKAFGVEPTMPEGMTPSWN</sequence>
<gene>
    <name evidence="1" type="ORF">TWF481_003390</name>
</gene>
<organism evidence="1 2">
    <name type="scientific">Arthrobotrys musiformis</name>
    <dbReference type="NCBI Taxonomy" id="47236"/>
    <lineage>
        <taxon>Eukaryota</taxon>
        <taxon>Fungi</taxon>
        <taxon>Dikarya</taxon>
        <taxon>Ascomycota</taxon>
        <taxon>Pezizomycotina</taxon>
        <taxon>Orbiliomycetes</taxon>
        <taxon>Orbiliales</taxon>
        <taxon>Orbiliaceae</taxon>
        <taxon>Arthrobotrys</taxon>
    </lineage>
</organism>